<dbReference type="PANTHER" id="PTHR11533">
    <property type="entry name" value="PROTEASE M1 ZINC METALLOPROTEASE"/>
    <property type="match status" value="1"/>
</dbReference>
<dbReference type="OMA" id="SHEGFIA"/>
<evidence type="ECO:0000313" key="2">
    <source>
        <dbReference type="EnsemblPlants" id="Kaladp0102s0167.1.v1.1"/>
    </source>
</evidence>
<accession>A0A7N0V8J7</accession>
<dbReference type="GO" id="GO:0008270">
    <property type="term" value="F:zinc ion binding"/>
    <property type="evidence" value="ECO:0007669"/>
    <property type="project" value="TreeGrafter"/>
</dbReference>
<dbReference type="GO" id="GO:0070006">
    <property type="term" value="F:metalloaminopeptidase activity"/>
    <property type="evidence" value="ECO:0007669"/>
    <property type="project" value="TreeGrafter"/>
</dbReference>
<sequence length="94" mass="10673">MCWFSSYVDDEQKKNMAVTQFEPLEARSCFPCWDEPGLKASFKITLDVPSDLIALSNMPVSQELINGNLKTVYYHESPVMSTYLVAIVVGRSYQ</sequence>
<organism evidence="2 3">
    <name type="scientific">Kalanchoe fedtschenkoi</name>
    <name type="common">Lavender scallops</name>
    <name type="synonym">South American air plant</name>
    <dbReference type="NCBI Taxonomy" id="63787"/>
    <lineage>
        <taxon>Eukaryota</taxon>
        <taxon>Viridiplantae</taxon>
        <taxon>Streptophyta</taxon>
        <taxon>Embryophyta</taxon>
        <taxon>Tracheophyta</taxon>
        <taxon>Spermatophyta</taxon>
        <taxon>Magnoliopsida</taxon>
        <taxon>eudicotyledons</taxon>
        <taxon>Gunneridae</taxon>
        <taxon>Pentapetalae</taxon>
        <taxon>Saxifragales</taxon>
        <taxon>Crassulaceae</taxon>
        <taxon>Kalanchoe</taxon>
    </lineage>
</organism>
<dbReference type="Gramene" id="Kaladp0102s0167.1.v1.1">
    <property type="protein sequence ID" value="Kaladp0102s0167.1.v1.1"/>
    <property type="gene ID" value="Kaladp0102s0167.v1.1"/>
</dbReference>
<evidence type="ECO:0000313" key="3">
    <source>
        <dbReference type="Proteomes" id="UP000594263"/>
    </source>
</evidence>
<dbReference type="GO" id="GO:0043171">
    <property type="term" value="P:peptide catabolic process"/>
    <property type="evidence" value="ECO:0007669"/>
    <property type="project" value="TreeGrafter"/>
</dbReference>
<dbReference type="GO" id="GO:0042277">
    <property type="term" value="F:peptide binding"/>
    <property type="evidence" value="ECO:0007669"/>
    <property type="project" value="TreeGrafter"/>
</dbReference>
<proteinExistence type="predicted"/>
<dbReference type="Pfam" id="PF17900">
    <property type="entry name" value="Peptidase_M1_N"/>
    <property type="match status" value="1"/>
</dbReference>
<dbReference type="Proteomes" id="UP000594263">
    <property type="component" value="Unplaced"/>
</dbReference>
<dbReference type="PANTHER" id="PTHR11533:SF274">
    <property type="entry name" value="AMINOPEPTIDASE"/>
    <property type="match status" value="1"/>
</dbReference>
<dbReference type="GO" id="GO:0006508">
    <property type="term" value="P:proteolysis"/>
    <property type="evidence" value="ECO:0007669"/>
    <property type="project" value="InterPro"/>
</dbReference>
<dbReference type="InterPro" id="IPR001930">
    <property type="entry name" value="Peptidase_M1"/>
</dbReference>
<reference evidence="2" key="1">
    <citation type="submission" date="2021-01" db="UniProtKB">
        <authorList>
            <consortium name="EnsemblPlants"/>
        </authorList>
    </citation>
    <scope>IDENTIFICATION</scope>
</reference>
<keyword evidence="3" id="KW-1185">Reference proteome</keyword>
<dbReference type="GO" id="GO:0016020">
    <property type="term" value="C:membrane"/>
    <property type="evidence" value="ECO:0007669"/>
    <property type="project" value="TreeGrafter"/>
</dbReference>
<dbReference type="AlphaFoldDB" id="A0A7N0V8J7"/>
<dbReference type="InterPro" id="IPR042097">
    <property type="entry name" value="Aminopeptidase_N-like_N_sf"/>
</dbReference>
<dbReference type="SUPFAM" id="SSF63737">
    <property type="entry name" value="Leukotriene A4 hydrolase N-terminal domain"/>
    <property type="match status" value="1"/>
</dbReference>
<protein>
    <recommendedName>
        <fullName evidence="1">Aminopeptidase N-like N-terminal domain-containing protein</fullName>
    </recommendedName>
</protein>
<dbReference type="GO" id="GO:0005615">
    <property type="term" value="C:extracellular space"/>
    <property type="evidence" value="ECO:0007669"/>
    <property type="project" value="TreeGrafter"/>
</dbReference>
<dbReference type="InterPro" id="IPR045357">
    <property type="entry name" value="Aminopeptidase_N-like_N"/>
</dbReference>
<dbReference type="PRINTS" id="PR00756">
    <property type="entry name" value="ALADIPTASE"/>
</dbReference>
<dbReference type="EnsemblPlants" id="Kaladp0102s0167.1.v1.1">
    <property type="protein sequence ID" value="Kaladp0102s0167.1.v1.1"/>
    <property type="gene ID" value="Kaladp0102s0167.v1.1"/>
</dbReference>
<dbReference type="GO" id="GO:0005737">
    <property type="term" value="C:cytoplasm"/>
    <property type="evidence" value="ECO:0007669"/>
    <property type="project" value="TreeGrafter"/>
</dbReference>
<name>A0A7N0V8J7_KALFE</name>
<feature type="domain" description="Aminopeptidase N-like N-terminal" evidence="1">
    <location>
        <begin position="5"/>
        <end position="84"/>
    </location>
</feature>
<evidence type="ECO:0000259" key="1">
    <source>
        <dbReference type="Pfam" id="PF17900"/>
    </source>
</evidence>
<dbReference type="Gene3D" id="2.60.40.1730">
    <property type="entry name" value="tricorn interacting facor f3 domain"/>
    <property type="match status" value="1"/>
</dbReference>
<dbReference type="InterPro" id="IPR050344">
    <property type="entry name" value="Peptidase_M1_aminopeptidases"/>
</dbReference>